<dbReference type="AlphaFoldDB" id="A0A023F6M1"/>
<feature type="signal peptide" evidence="14">
    <location>
        <begin position="1"/>
        <end position="18"/>
    </location>
</feature>
<feature type="binding site" description="axial binding residue" evidence="13">
    <location>
        <position position="420"/>
    </location>
    <ligand>
        <name>heme</name>
        <dbReference type="ChEBI" id="CHEBI:30413"/>
    </ligand>
    <ligandPart>
        <name>Fe</name>
        <dbReference type="ChEBI" id="CHEBI:18248"/>
    </ligandPart>
</feature>
<evidence type="ECO:0000313" key="15">
    <source>
        <dbReference type="EMBL" id="JAC16888.1"/>
    </source>
</evidence>
<organism evidence="15">
    <name type="scientific">Triatoma infestans</name>
    <name type="common">Assassin bug</name>
    <dbReference type="NCBI Taxonomy" id="30076"/>
    <lineage>
        <taxon>Eukaryota</taxon>
        <taxon>Metazoa</taxon>
        <taxon>Ecdysozoa</taxon>
        <taxon>Arthropoda</taxon>
        <taxon>Hexapoda</taxon>
        <taxon>Insecta</taxon>
        <taxon>Pterygota</taxon>
        <taxon>Neoptera</taxon>
        <taxon>Paraneoptera</taxon>
        <taxon>Hemiptera</taxon>
        <taxon>Heteroptera</taxon>
        <taxon>Panheteroptera</taxon>
        <taxon>Cimicomorpha</taxon>
        <taxon>Reduviidae</taxon>
        <taxon>Triatominae</taxon>
        <taxon>Triatoma</taxon>
    </lineage>
</organism>
<evidence type="ECO:0000256" key="10">
    <source>
        <dbReference type="ARBA" id="ARBA00023004"/>
    </source>
</evidence>
<evidence type="ECO:0000256" key="13">
    <source>
        <dbReference type="PIRSR" id="PIRSR602401-1"/>
    </source>
</evidence>
<keyword evidence="9" id="KW-0560">Oxidoreductase</keyword>
<keyword evidence="6 13" id="KW-0479">Metal-binding</keyword>
<evidence type="ECO:0000256" key="2">
    <source>
        <dbReference type="ARBA" id="ARBA00004174"/>
    </source>
</evidence>
<evidence type="ECO:0000256" key="7">
    <source>
        <dbReference type="ARBA" id="ARBA00022824"/>
    </source>
</evidence>
<dbReference type="InterPro" id="IPR001128">
    <property type="entry name" value="Cyt_P450"/>
</dbReference>
<evidence type="ECO:0000256" key="6">
    <source>
        <dbReference type="ARBA" id="ARBA00022723"/>
    </source>
</evidence>
<keyword evidence="7" id="KW-0256">Endoplasmic reticulum</keyword>
<comment type="cofactor">
    <cofactor evidence="1 13">
        <name>heme</name>
        <dbReference type="ChEBI" id="CHEBI:30413"/>
    </cofactor>
</comment>
<feature type="non-terminal residue" evidence="15">
    <location>
        <position position="476"/>
    </location>
</feature>
<dbReference type="InterPro" id="IPR036396">
    <property type="entry name" value="Cyt_P450_sf"/>
</dbReference>
<evidence type="ECO:0000256" key="4">
    <source>
        <dbReference type="ARBA" id="ARBA00010617"/>
    </source>
</evidence>
<evidence type="ECO:0000256" key="1">
    <source>
        <dbReference type="ARBA" id="ARBA00001971"/>
    </source>
</evidence>
<protein>
    <submittedName>
        <fullName evidence="15">Putative cytochrome p450 cyp3/cyp5/cyp6/cyp9 subfamily</fullName>
    </submittedName>
</protein>
<dbReference type="PRINTS" id="PR00463">
    <property type="entry name" value="EP450I"/>
</dbReference>
<evidence type="ECO:0000256" key="5">
    <source>
        <dbReference type="ARBA" id="ARBA00022617"/>
    </source>
</evidence>
<comment type="similarity">
    <text evidence="4">Belongs to the cytochrome P450 family.</text>
</comment>
<comment type="subcellular location">
    <subcellularLocation>
        <location evidence="3">Endoplasmic reticulum membrane</location>
        <topology evidence="3">Peripheral membrane protein</topology>
    </subcellularLocation>
    <subcellularLocation>
        <location evidence="2">Microsome membrane</location>
        <topology evidence="2">Peripheral membrane protein</topology>
    </subcellularLocation>
</comment>
<evidence type="ECO:0000256" key="3">
    <source>
        <dbReference type="ARBA" id="ARBA00004406"/>
    </source>
</evidence>
<dbReference type="GO" id="GO:0005506">
    <property type="term" value="F:iron ion binding"/>
    <property type="evidence" value="ECO:0007669"/>
    <property type="project" value="InterPro"/>
</dbReference>
<evidence type="ECO:0000256" key="12">
    <source>
        <dbReference type="ARBA" id="ARBA00023136"/>
    </source>
</evidence>
<name>A0A023F6M1_TRIIF</name>
<accession>A0A023F6M1</accession>
<keyword evidence="12" id="KW-0472">Membrane</keyword>
<dbReference type="Gene3D" id="1.10.630.10">
    <property type="entry name" value="Cytochrome P450"/>
    <property type="match status" value="1"/>
</dbReference>
<dbReference type="PANTHER" id="PTHR24292:SF54">
    <property type="entry name" value="CYP9F3-RELATED"/>
    <property type="match status" value="1"/>
</dbReference>
<keyword evidence="14" id="KW-0732">Signal</keyword>
<dbReference type="FunFam" id="1.10.630.10:FF:000182">
    <property type="entry name" value="Cytochrome P450 3A4"/>
    <property type="match status" value="1"/>
</dbReference>
<keyword evidence="5 13" id="KW-0349">Heme</keyword>
<dbReference type="EMBL" id="GBBI01001824">
    <property type="protein sequence ID" value="JAC16888.1"/>
    <property type="molecule type" value="mRNA"/>
</dbReference>
<dbReference type="InterPro" id="IPR002401">
    <property type="entry name" value="Cyt_P450_E_grp-I"/>
</dbReference>
<evidence type="ECO:0000256" key="8">
    <source>
        <dbReference type="ARBA" id="ARBA00022848"/>
    </source>
</evidence>
<keyword evidence="8" id="KW-0492">Microsome</keyword>
<proteinExistence type="evidence at transcript level"/>
<dbReference type="PANTHER" id="PTHR24292">
    <property type="entry name" value="CYTOCHROME P450"/>
    <property type="match status" value="1"/>
</dbReference>
<evidence type="ECO:0000256" key="14">
    <source>
        <dbReference type="SAM" id="SignalP"/>
    </source>
</evidence>
<keyword evidence="11" id="KW-0503">Monooxygenase</keyword>
<dbReference type="Pfam" id="PF00067">
    <property type="entry name" value="p450"/>
    <property type="match status" value="1"/>
</dbReference>
<reference evidence="15" key="1">
    <citation type="journal article" date="2014" name="PLoS Negl. Trop. Dis.">
        <title>An updated insight into the Sialotranscriptome of Triatoma infestans: developmental stage and geographic variations.</title>
        <authorList>
            <person name="Schwarz A."/>
            <person name="Medrano-Mercado N."/>
            <person name="Schaub G.A."/>
            <person name="Struchiner C.J."/>
            <person name="Bargues M.D."/>
            <person name="Levy M.Z."/>
            <person name="Ribeiro J.M."/>
        </authorList>
    </citation>
    <scope>NUCLEOTIDE SEQUENCE</scope>
    <source>
        <strain evidence="15">Chile</strain>
        <tissue evidence="15">Salivary glands</tissue>
    </source>
</reference>
<sequence length="476" mass="55261">MYMWITLIIICFIIYCWATWNYDYWKKNGIPYVEPVVFFGNLKEWILLKKNSGEVYSEFYWKFPNEAAVGIFKLREPQLMLRDMDLIKTVCVKEFKCFQDSDIYVDPSVDTIFGMNPIVAKGEKWKYVRNVHSKSPISKNIKEMFSLIMESSKNLIQTIENNEGKVLKTKPLSQNYINDALAICVFGLKTNLYHHYLHQVISEKGSFFNAAYVAFTLVPQLNQLLRIKFVANKFKKNIIKIMKLISENHKINENGMNLIQTLLDENSKCESPKYSLEEMAAHATTLYGGLDNTSTLMAFVIYFLAQYPDTQAKIKAEIKLISNIDYENVRQMKYLDSVINETLRLYTSGQVLRRTCTKDIILKSENKSYPITKGMTVAIPVYAIHRDPKYFTNPLEFDPDRFYNNISSYFMPFGIGPRACMNPKFGLAMVKAALVNILKNYKIISTNHKEELPTLNHHSLFITPKKELEVIFVKDC</sequence>
<dbReference type="GO" id="GO:0004497">
    <property type="term" value="F:monooxygenase activity"/>
    <property type="evidence" value="ECO:0007669"/>
    <property type="project" value="UniProtKB-KW"/>
</dbReference>
<dbReference type="PRINTS" id="PR00385">
    <property type="entry name" value="P450"/>
</dbReference>
<evidence type="ECO:0000256" key="9">
    <source>
        <dbReference type="ARBA" id="ARBA00023002"/>
    </source>
</evidence>
<feature type="chain" id="PRO_5001514683" evidence="14">
    <location>
        <begin position="19"/>
        <end position="476"/>
    </location>
</feature>
<keyword evidence="10 13" id="KW-0408">Iron</keyword>
<evidence type="ECO:0000256" key="11">
    <source>
        <dbReference type="ARBA" id="ARBA00023033"/>
    </source>
</evidence>
<dbReference type="InterPro" id="IPR050476">
    <property type="entry name" value="Insect_CytP450_Detox"/>
</dbReference>
<dbReference type="GO" id="GO:0005789">
    <property type="term" value="C:endoplasmic reticulum membrane"/>
    <property type="evidence" value="ECO:0007669"/>
    <property type="project" value="UniProtKB-SubCell"/>
</dbReference>
<dbReference type="SUPFAM" id="SSF48264">
    <property type="entry name" value="Cytochrome P450"/>
    <property type="match status" value="1"/>
</dbReference>
<dbReference type="GO" id="GO:0016705">
    <property type="term" value="F:oxidoreductase activity, acting on paired donors, with incorporation or reduction of molecular oxygen"/>
    <property type="evidence" value="ECO:0007669"/>
    <property type="project" value="InterPro"/>
</dbReference>
<dbReference type="GO" id="GO:0020037">
    <property type="term" value="F:heme binding"/>
    <property type="evidence" value="ECO:0007669"/>
    <property type="project" value="InterPro"/>
</dbReference>